<gene>
    <name evidence="1" type="ORF">HNE05_00310</name>
</gene>
<evidence type="ECO:0000313" key="2">
    <source>
        <dbReference type="Proteomes" id="UP000501379"/>
    </source>
</evidence>
<name>A0A6M8F0P3_9GAMM</name>
<keyword evidence="2" id="KW-1185">Reference proteome</keyword>
<dbReference type="EMBL" id="CP053697">
    <property type="protein sequence ID" value="QKE61874.1"/>
    <property type="molecule type" value="Genomic_DNA"/>
</dbReference>
<organism evidence="1 2">
    <name type="scientific">Aquipseudomonas campi</name>
    <dbReference type="NCBI Taxonomy" id="2731681"/>
    <lineage>
        <taxon>Bacteria</taxon>
        <taxon>Pseudomonadati</taxon>
        <taxon>Pseudomonadota</taxon>
        <taxon>Gammaproteobacteria</taxon>
        <taxon>Pseudomonadales</taxon>
        <taxon>Pseudomonadaceae</taxon>
        <taxon>Aquipseudomonas</taxon>
    </lineage>
</organism>
<sequence length="251" mass="29453">MAERADFEVMLDGEAQDLRALSGRGVSTEYFHIWGGVDHYLDCQNDYFSFNSIYFEGEDDENLIWQISYELVSLFNGATNLFYRDARPLSIHRILLNGQQLNWREPMLPLSLLQRPAIYQYKWNEEMKKALQVSARFGLMILATENEDVYMLLKQFELDNSWVGYYRLMETIDSHARIKGITIGEDRKERESFTFTANNYSLTGFDSRHGFKDKVKSSKQPIMQVDQAHSFISNMCKSYLQKAYPNYLRFA</sequence>
<evidence type="ECO:0000313" key="1">
    <source>
        <dbReference type="EMBL" id="QKE61874.1"/>
    </source>
</evidence>
<accession>A0A6M8F0P3</accession>
<dbReference type="Proteomes" id="UP000501379">
    <property type="component" value="Chromosome"/>
</dbReference>
<protein>
    <submittedName>
        <fullName evidence="1">Uncharacterized protein</fullName>
    </submittedName>
</protein>
<dbReference type="KEGG" id="pcam:HNE05_00310"/>
<dbReference type="AlphaFoldDB" id="A0A6M8F0P3"/>
<reference evidence="1" key="1">
    <citation type="submission" date="2020-07" db="EMBL/GenBank/DDBJ databases">
        <title>Nitrate ammonifying Pseudomonas campi sp. nov. isolated from German agricultural grassland.</title>
        <authorList>
            <person name="Timsy T."/>
            <person name="Ulrich A."/>
            <person name="Spanner T."/>
            <person name="Foesel B."/>
            <person name="Kolb S."/>
            <person name="Horn M.A."/>
            <person name="Behrendt U."/>
        </authorList>
    </citation>
    <scope>NUCLEOTIDE SEQUENCE</scope>
    <source>
        <strain evidence="1">S1-A32-2</strain>
    </source>
</reference>
<proteinExistence type="predicted"/>
<dbReference type="RefSeq" id="WP_173203077.1">
    <property type="nucleotide sequence ID" value="NZ_CP053697.2"/>
</dbReference>